<feature type="domain" description="Enoyl reductase (ER)" evidence="3">
    <location>
        <begin position="11"/>
        <end position="316"/>
    </location>
</feature>
<dbReference type="InterPro" id="IPR013154">
    <property type="entry name" value="ADH-like_N"/>
</dbReference>
<comment type="caution">
    <text evidence="4">The sequence shown here is derived from an EMBL/GenBank/DDBJ whole genome shotgun (WGS) entry which is preliminary data.</text>
</comment>
<protein>
    <submittedName>
        <fullName evidence="4">NADP-dependent oxidoreductase</fullName>
    </submittedName>
</protein>
<name>A0ABP9NQ41_9PSEU</name>
<dbReference type="RefSeq" id="WP_345608275.1">
    <property type="nucleotide sequence ID" value="NZ_BAABJO010000023.1"/>
</dbReference>
<evidence type="ECO:0000259" key="3">
    <source>
        <dbReference type="SMART" id="SM00829"/>
    </source>
</evidence>
<reference evidence="5" key="1">
    <citation type="journal article" date="2019" name="Int. J. Syst. Evol. Microbiol.">
        <title>The Global Catalogue of Microorganisms (GCM) 10K type strain sequencing project: providing services to taxonomists for standard genome sequencing and annotation.</title>
        <authorList>
            <consortium name="The Broad Institute Genomics Platform"/>
            <consortium name="The Broad Institute Genome Sequencing Center for Infectious Disease"/>
            <person name="Wu L."/>
            <person name="Ma J."/>
        </authorList>
    </citation>
    <scope>NUCLEOTIDE SEQUENCE [LARGE SCALE GENOMIC DNA]</scope>
    <source>
        <strain evidence="5">JCM 18302</strain>
    </source>
</reference>
<dbReference type="SUPFAM" id="SSF51735">
    <property type="entry name" value="NAD(P)-binding Rossmann-fold domains"/>
    <property type="match status" value="1"/>
</dbReference>
<dbReference type="InterPro" id="IPR011032">
    <property type="entry name" value="GroES-like_sf"/>
</dbReference>
<evidence type="ECO:0000313" key="5">
    <source>
        <dbReference type="Proteomes" id="UP001500804"/>
    </source>
</evidence>
<evidence type="ECO:0000256" key="2">
    <source>
        <dbReference type="ARBA" id="ARBA00023002"/>
    </source>
</evidence>
<dbReference type="SMART" id="SM00829">
    <property type="entry name" value="PKS_ER"/>
    <property type="match status" value="1"/>
</dbReference>
<evidence type="ECO:0000256" key="1">
    <source>
        <dbReference type="ARBA" id="ARBA00022857"/>
    </source>
</evidence>
<dbReference type="PANTHER" id="PTHR48106">
    <property type="entry name" value="QUINONE OXIDOREDUCTASE PIG3-RELATED"/>
    <property type="match status" value="1"/>
</dbReference>
<accession>A0ABP9NQ41</accession>
<evidence type="ECO:0000313" key="4">
    <source>
        <dbReference type="EMBL" id="GAA5130975.1"/>
    </source>
</evidence>
<dbReference type="InterPro" id="IPR020843">
    <property type="entry name" value="ER"/>
</dbReference>
<dbReference type="SUPFAM" id="SSF50129">
    <property type="entry name" value="GroES-like"/>
    <property type="match status" value="1"/>
</dbReference>
<keyword evidence="2" id="KW-0560">Oxidoreductase</keyword>
<keyword evidence="1" id="KW-0521">NADP</keyword>
<dbReference type="Pfam" id="PF13602">
    <property type="entry name" value="ADH_zinc_N_2"/>
    <property type="match status" value="1"/>
</dbReference>
<dbReference type="Gene3D" id="3.90.180.10">
    <property type="entry name" value="Medium-chain alcohol dehydrogenases, catalytic domain"/>
    <property type="match status" value="1"/>
</dbReference>
<organism evidence="4 5">
    <name type="scientific">Pseudonocardia adelaidensis</name>
    <dbReference type="NCBI Taxonomy" id="648754"/>
    <lineage>
        <taxon>Bacteria</taxon>
        <taxon>Bacillati</taxon>
        <taxon>Actinomycetota</taxon>
        <taxon>Actinomycetes</taxon>
        <taxon>Pseudonocardiales</taxon>
        <taxon>Pseudonocardiaceae</taxon>
        <taxon>Pseudonocardia</taxon>
    </lineage>
</organism>
<dbReference type="Gene3D" id="3.40.50.720">
    <property type="entry name" value="NAD(P)-binding Rossmann-like Domain"/>
    <property type="match status" value="1"/>
</dbReference>
<dbReference type="InterPro" id="IPR036291">
    <property type="entry name" value="NAD(P)-bd_dom_sf"/>
</dbReference>
<keyword evidence="5" id="KW-1185">Reference proteome</keyword>
<dbReference type="Pfam" id="PF08240">
    <property type="entry name" value="ADH_N"/>
    <property type="match status" value="1"/>
</dbReference>
<sequence length="319" mass="32525">MARVVKATAFGGPEVLAVVDEPVPAPGPGEVTIRVEAAAVNPIDYKIYSGLLGRDPDTLPQRVGMELAGVVTAAGPGAHGPAGPLAVGDEVIAYRRDRPGAYATEVTWEAEFVVPKPARLSFAEASGLLLTGSTAVHALTATGVRAGDTLLLHGAAGSVGRHVAQLARDAGAEVIGTASPRRHDELSALGVRPVAYGPGLADRVRALAPAGVDAAIDAVGTDEAVDVSLELVADRERIATLAAFARGAEAGIQMLGTAPGATDRGDRVRRQAWPRLLELATAGRLRTAVTRTFPLAEAARAHAFVAEGHAGGKVVLLGG</sequence>
<dbReference type="EMBL" id="BAABJO010000023">
    <property type="protein sequence ID" value="GAA5130975.1"/>
    <property type="molecule type" value="Genomic_DNA"/>
</dbReference>
<dbReference type="PANTHER" id="PTHR48106:SF13">
    <property type="entry name" value="QUINONE OXIDOREDUCTASE-RELATED"/>
    <property type="match status" value="1"/>
</dbReference>
<proteinExistence type="predicted"/>
<dbReference type="Proteomes" id="UP001500804">
    <property type="component" value="Unassembled WGS sequence"/>
</dbReference>
<dbReference type="CDD" id="cd05289">
    <property type="entry name" value="MDR_like_2"/>
    <property type="match status" value="1"/>
</dbReference>
<gene>
    <name evidence="4" type="ORF">GCM10023320_53590</name>
</gene>